<evidence type="ECO:0000256" key="3">
    <source>
        <dbReference type="ARBA" id="ARBA00022475"/>
    </source>
</evidence>
<evidence type="ECO:0000256" key="5">
    <source>
        <dbReference type="ARBA" id="ARBA00022989"/>
    </source>
</evidence>
<gene>
    <name evidence="9" type="ORF">Q31a_57480</name>
</gene>
<comment type="similarity">
    <text evidence="2 7">Belongs to the ExbD/TolR family.</text>
</comment>
<keyword evidence="6" id="KW-0472">Membrane</keyword>
<protein>
    <submittedName>
        <fullName evidence="9">Biopolymer transport protein ExbD/TolR</fullName>
    </submittedName>
</protein>
<keyword evidence="4 7" id="KW-0812">Transmembrane</keyword>
<dbReference type="PANTHER" id="PTHR30558">
    <property type="entry name" value="EXBD MEMBRANE COMPONENT OF PMF-DRIVEN MACROMOLECULE IMPORT SYSTEM"/>
    <property type="match status" value="1"/>
</dbReference>
<dbReference type="GO" id="GO:0015031">
    <property type="term" value="P:protein transport"/>
    <property type="evidence" value="ECO:0007669"/>
    <property type="project" value="UniProtKB-KW"/>
</dbReference>
<comment type="subcellular location">
    <subcellularLocation>
        <location evidence="1">Cell membrane</location>
        <topology evidence="1">Single-pass membrane protein</topology>
    </subcellularLocation>
    <subcellularLocation>
        <location evidence="7">Cell membrane</location>
        <topology evidence="7">Single-pass type II membrane protein</topology>
    </subcellularLocation>
</comment>
<dbReference type="OrthoDB" id="9793581at2"/>
<dbReference type="KEGG" id="ahel:Q31a_57480"/>
<dbReference type="EMBL" id="CP036298">
    <property type="protein sequence ID" value="QDV27360.1"/>
    <property type="molecule type" value="Genomic_DNA"/>
</dbReference>
<name>A0A518GFL8_9BACT</name>
<dbReference type="GO" id="GO:0005886">
    <property type="term" value="C:plasma membrane"/>
    <property type="evidence" value="ECO:0007669"/>
    <property type="project" value="UniProtKB-SubCell"/>
</dbReference>
<keyword evidence="10" id="KW-1185">Reference proteome</keyword>
<feature type="region of interest" description="Disordered" evidence="8">
    <location>
        <begin position="1"/>
        <end position="28"/>
    </location>
</feature>
<evidence type="ECO:0000256" key="6">
    <source>
        <dbReference type="ARBA" id="ARBA00023136"/>
    </source>
</evidence>
<keyword evidence="5" id="KW-1133">Transmembrane helix</keyword>
<evidence type="ECO:0000256" key="1">
    <source>
        <dbReference type="ARBA" id="ARBA00004162"/>
    </source>
</evidence>
<evidence type="ECO:0000256" key="4">
    <source>
        <dbReference type="ARBA" id="ARBA00022692"/>
    </source>
</evidence>
<keyword evidence="3" id="KW-1003">Cell membrane</keyword>
<accession>A0A518GFL8</accession>
<dbReference type="AlphaFoldDB" id="A0A518GFL8"/>
<proteinExistence type="inferred from homology"/>
<evidence type="ECO:0000256" key="2">
    <source>
        <dbReference type="ARBA" id="ARBA00005811"/>
    </source>
</evidence>
<evidence type="ECO:0000313" key="9">
    <source>
        <dbReference type="EMBL" id="QDV27360.1"/>
    </source>
</evidence>
<evidence type="ECO:0000313" key="10">
    <source>
        <dbReference type="Proteomes" id="UP000318017"/>
    </source>
</evidence>
<evidence type="ECO:0000256" key="8">
    <source>
        <dbReference type="SAM" id="MobiDB-lite"/>
    </source>
</evidence>
<dbReference type="InterPro" id="IPR003400">
    <property type="entry name" value="ExbD"/>
</dbReference>
<evidence type="ECO:0000256" key="7">
    <source>
        <dbReference type="RuleBase" id="RU003879"/>
    </source>
</evidence>
<keyword evidence="7" id="KW-0813">Transport</keyword>
<dbReference type="Proteomes" id="UP000318017">
    <property type="component" value="Chromosome"/>
</dbReference>
<keyword evidence="7" id="KW-0653">Protein transport</keyword>
<sequence length="163" mass="17878">MSNATLEPYVDDEQDESTEFLQPRAPTSDDELDITPMIDITFLLLIFFLVSSKMTAEQAVPLPPAKHGSLVSPKESVIVIMKRGTGDEAEVQKSDGTPFSSDIEQQNAEVAEYIQQGLDSGKKHVIIRAEETVRHGEIGRVSEAIGESMEEGQMINIAVMEQG</sequence>
<reference evidence="9 10" key="1">
    <citation type="submission" date="2019-02" db="EMBL/GenBank/DDBJ databases">
        <title>Deep-cultivation of Planctomycetes and their phenomic and genomic characterization uncovers novel biology.</title>
        <authorList>
            <person name="Wiegand S."/>
            <person name="Jogler M."/>
            <person name="Boedeker C."/>
            <person name="Pinto D."/>
            <person name="Vollmers J."/>
            <person name="Rivas-Marin E."/>
            <person name="Kohn T."/>
            <person name="Peeters S.H."/>
            <person name="Heuer A."/>
            <person name="Rast P."/>
            <person name="Oberbeckmann S."/>
            <person name="Bunk B."/>
            <person name="Jeske O."/>
            <person name="Meyerdierks A."/>
            <person name="Storesund J.E."/>
            <person name="Kallscheuer N."/>
            <person name="Luecker S."/>
            <person name="Lage O.M."/>
            <person name="Pohl T."/>
            <person name="Merkel B.J."/>
            <person name="Hornburger P."/>
            <person name="Mueller R.-W."/>
            <person name="Bruemmer F."/>
            <person name="Labrenz M."/>
            <person name="Spormann A.M."/>
            <person name="Op den Camp H."/>
            <person name="Overmann J."/>
            <person name="Amann R."/>
            <person name="Jetten M.S.M."/>
            <person name="Mascher T."/>
            <person name="Medema M.H."/>
            <person name="Devos D.P."/>
            <person name="Kaster A.-K."/>
            <person name="Ovreas L."/>
            <person name="Rohde M."/>
            <person name="Galperin M.Y."/>
            <person name="Jogler C."/>
        </authorList>
    </citation>
    <scope>NUCLEOTIDE SEQUENCE [LARGE SCALE GENOMIC DNA]</scope>
    <source>
        <strain evidence="9 10">Q31a</strain>
    </source>
</reference>
<dbReference type="GO" id="GO:0022857">
    <property type="term" value="F:transmembrane transporter activity"/>
    <property type="evidence" value="ECO:0007669"/>
    <property type="project" value="InterPro"/>
</dbReference>
<organism evidence="9 10">
    <name type="scientific">Aureliella helgolandensis</name>
    <dbReference type="NCBI Taxonomy" id="2527968"/>
    <lineage>
        <taxon>Bacteria</taxon>
        <taxon>Pseudomonadati</taxon>
        <taxon>Planctomycetota</taxon>
        <taxon>Planctomycetia</taxon>
        <taxon>Pirellulales</taxon>
        <taxon>Pirellulaceae</taxon>
        <taxon>Aureliella</taxon>
    </lineage>
</organism>
<dbReference type="Pfam" id="PF02472">
    <property type="entry name" value="ExbD"/>
    <property type="match status" value="1"/>
</dbReference>
<dbReference type="RefSeq" id="WP_145084634.1">
    <property type="nucleotide sequence ID" value="NZ_CP036298.1"/>
</dbReference>
<feature type="compositionally biased region" description="Acidic residues" evidence="8">
    <location>
        <begin position="9"/>
        <end position="18"/>
    </location>
</feature>
<dbReference type="PANTHER" id="PTHR30558:SF3">
    <property type="entry name" value="BIOPOLYMER TRANSPORT PROTEIN EXBD-RELATED"/>
    <property type="match status" value="1"/>
</dbReference>